<dbReference type="GO" id="GO:0044528">
    <property type="term" value="P:regulation of mitochondrial mRNA stability"/>
    <property type="evidence" value="ECO:0007669"/>
    <property type="project" value="InterPro"/>
</dbReference>
<dbReference type="GO" id="GO:0000963">
    <property type="term" value="P:mitochondrial RNA processing"/>
    <property type="evidence" value="ECO:0007669"/>
    <property type="project" value="TreeGrafter"/>
</dbReference>
<keyword evidence="3" id="KW-0496">Mitochondrion</keyword>
<dbReference type="Pfam" id="PF08373">
    <property type="entry name" value="RAP"/>
    <property type="match status" value="1"/>
</dbReference>
<evidence type="ECO:0000256" key="2">
    <source>
        <dbReference type="ARBA" id="ARBA00022946"/>
    </source>
</evidence>
<reference evidence="10 11" key="1">
    <citation type="submission" date="2019-03" db="EMBL/GenBank/DDBJ databases">
        <title>First draft genome of Liparis tanakae, snailfish: a comprehensive survey of snailfish specific genes.</title>
        <authorList>
            <person name="Kim W."/>
            <person name="Song I."/>
            <person name="Jeong J.-H."/>
            <person name="Kim D."/>
            <person name="Kim S."/>
            <person name="Ryu S."/>
            <person name="Song J.Y."/>
            <person name="Lee S.K."/>
        </authorList>
    </citation>
    <scope>NUCLEOTIDE SEQUENCE [LARGE SCALE GENOMIC DNA]</scope>
    <source>
        <tissue evidence="10">Muscle</tissue>
    </source>
</reference>
<keyword evidence="2" id="KW-0809">Transit peptide</keyword>
<dbReference type="PROSITE" id="PS51286">
    <property type="entry name" value="RAP"/>
    <property type="match status" value="1"/>
</dbReference>
<evidence type="ECO:0000256" key="8">
    <source>
        <dbReference type="SAM" id="MobiDB-lite"/>
    </source>
</evidence>
<evidence type="ECO:0000256" key="7">
    <source>
        <dbReference type="ARBA" id="ARBA00043220"/>
    </source>
</evidence>
<proteinExistence type="inferred from homology"/>
<evidence type="ECO:0000259" key="9">
    <source>
        <dbReference type="PROSITE" id="PS51286"/>
    </source>
</evidence>
<comment type="similarity">
    <text evidence="4">Belongs to the FAST kinase family.</text>
</comment>
<name>A0A4Z2ISM1_9TELE</name>
<protein>
    <recommendedName>
        <fullName evidence="5">FAST kinase domain-containing protein 4</fullName>
    </recommendedName>
    <alternativeName>
        <fullName evidence="7">Protein TBRG4</fullName>
    </alternativeName>
    <alternativeName>
        <fullName evidence="6">Transforming growth factor beta regulator 4</fullName>
    </alternativeName>
</protein>
<dbReference type="AlphaFoldDB" id="A0A4Z2ISM1"/>
<dbReference type="Pfam" id="PF06743">
    <property type="entry name" value="FAST_1"/>
    <property type="match status" value="1"/>
</dbReference>
<gene>
    <name evidence="10" type="primary">tbrg4</name>
    <name evidence="10" type="ORF">EYF80_008836</name>
</gene>
<dbReference type="InterPro" id="IPR050870">
    <property type="entry name" value="FAST_kinase"/>
</dbReference>
<evidence type="ECO:0000313" key="10">
    <source>
        <dbReference type="EMBL" id="TNN80831.1"/>
    </source>
</evidence>
<dbReference type="SMART" id="SM00952">
    <property type="entry name" value="RAP"/>
    <property type="match status" value="1"/>
</dbReference>
<comment type="caution">
    <text evidence="10">The sequence shown here is derived from an EMBL/GenBank/DDBJ whole genome shotgun (WGS) entry which is preliminary data.</text>
</comment>
<keyword evidence="11" id="KW-1185">Reference proteome</keyword>
<evidence type="ECO:0000313" key="11">
    <source>
        <dbReference type="Proteomes" id="UP000314294"/>
    </source>
</evidence>
<dbReference type="PANTHER" id="PTHR21228">
    <property type="entry name" value="FAST LEU-RICH DOMAIN-CONTAINING"/>
    <property type="match status" value="1"/>
</dbReference>
<dbReference type="InterPro" id="IPR013579">
    <property type="entry name" value="FAST_2"/>
</dbReference>
<feature type="domain" description="RAP" evidence="9">
    <location>
        <begin position="563"/>
        <end position="621"/>
    </location>
</feature>
<dbReference type="InterPro" id="IPR013584">
    <property type="entry name" value="RAP"/>
</dbReference>
<accession>A0A4Z2ISM1</accession>
<dbReference type="GO" id="GO:0003723">
    <property type="term" value="F:RNA binding"/>
    <property type="evidence" value="ECO:0007669"/>
    <property type="project" value="TreeGrafter"/>
</dbReference>
<evidence type="ECO:0000256" key="4">
    <source>
        <dbReference type="ARBA" id="ARBA00038281"/>
    </source>
</evidence>
<dbReference type="GO" id="GO:0005759">
    <property type="term" value="C:mitochondrial matrix"/>
    <property type="evidence" value="ECO:0007669"/>
    <property type="project" value="UniProtKB-SubCell"/>
</dbReference>
<organism evidence="10 11">
    <name type="scientific">Liparis tanakae</name>
    <name type="common">Tanaka's snailfish</name>
    <dbReference type="NCBI Taxonomy" id="230148"/>
    <lineage>
        <taxon>Eukaryota</taxon>
        <taxon>Metazoa</taxon>
        <taxon>Chordata</taxon>
        <taxon>Craniata</taxon>
        <taxon>Vertebrata</taxon>
        <taxon>Euteleostomi</taxon>
        <taxon>Actinopterygii</taxon>
        <taxon>Neopterygii</taxon>
        <taxon>Teleostei</taxon>
        <taxon>Neoteleostei</taxon>
        <taxon>Acanthomorphata</taxon>
        <taxon>Eupercaria</taxon>
        <taxon>Perciformes</taxon>
        <taxon>Cottioidei</taxon>
        <taxon>Cottales</taxon>
        <taxon>Liparidae</taxon>
        <taxon>Liparis</taxon>
    </lineage>
</organism>
<evidence type="ECO:0000256" key="1">
    <source>
        <dbReference type="ARBA" id="ARBA00004305"/>
    </source>
</evidence>
<dbReference type="GO" id="GO:0035770">
    <property type="term" value="C:ribonucleoprotein granule"/>
    <property type="evidence" value="ECO:0007669"/>
    <property type="project" value="TreeGrafter"/>
</dbReference>
<dbReference type="Proteomes" id="UP000314294">
    <property type="component" value="Unassembled WGS sequence"/>
</dbReference>
<dbReference type="EMBL" id="SRLO01000050">
    <property type="protein sequence ID" value="TNN80831.1"/>
    <property type="molecule type" value="Genomic_DNA"/>
</dbReference>
<dbReference type="InterPro" id="IPR010622">
    <property type="entry name" value="FAST_Leu-rich"/>
</dbReference>
<dbReference type="OrthoDB" id="6501018at2759"/>
<feature type="region of interest" description="Disordered" evidence="8">
    <location>
        <begin position="17"/>
        <end position="43"/>
    </location>
</feature>
<dbReference type="CDD" id="cd23739">
    <property type="entry name" value="TBRG4-like_N"/>
    <property type="match status" value="1"/>
</dbReference>
<evidence type="ECO:0000256" key="5">
    <source>
        <dbReference type="ARBA" id="ARBA00040471"/>
    </source>
</evidence>
<sequence>MASRLLGRCARLICRASSKTSSAAARPPPPAAGPADRKRAQGWPTVTERLMSVGTTVNKEHPFPNTPKRTHLDELLEKAVVPEDILSAWAEHGQNGNQAANALMKWTQLVLRTKGKFKEQKAELMRDSRLLDIMATLSGQVSAVWNGNLVAVLQSFWIIGLPATDSVLTSVQTEILWRVRRLTYKQLGYLADWGAGRKGQQDVAIVNAALKHLELRWTEIADAKTLCGLIANAQRMSPALTERLEDKALELAEGFSAEEIRKVCVSLAARGRRSVPLLRALSYHLFQKSSAEFTTPLILDIAFAYGKLNFHHSQLFQRMASELLPRVPLLSSADVTRCAKSLGFLKWLHIPLFEAFAEHFTANCHHYSTLQLCNLLMTFARLSFQPSNGEEFFTKVHPLLEGALPELEPFLQTDVVWALCVLQQATPSYLLPLTQQHHVSKLSEGSPARVENYRLKLLHVAATLHLEHSGSSDTPFSLKAPSAPVRSAPLSPMQTSLRESLQSLVGGRTENLRTGVDTVYGWTIDGELVLDCDNKSVDLLLLKAAHLPGVGGDQALPVGAHRLAFLGWEFPNFSSKSKDLLGRFTMMKRHLQLAGFITVEVPYYDWLELKTDWQKLAYLKVKMGKAVAEEMAK</sequence>
<comment type="subcellular location">
    <subcellularLocation>
        <location evidence="1">Mitochondrion matrix</location>
    </subcellularLocation>
</comment>
<evidence type="ECO:0000256" key="3">
    <source>
        <dbReference type="ARBA" id="ARBA00023128"/>
    </source>
</evidence>
<dbReference type="Pfam" id="PF08368">
    <property type="entry name" value="FAST_2"/>
    <property type="match status" value="1"/>
</dbReference>
<evidence type="ECO:0000256" key="6">
    <source>
        <dbReference type="ARBA" id="ARBA00042265"/>
    </source>
</evidence>
<dbReference type="PANTHER" id="PTHR21228:SF59">
    <property type="entry name" value="FAST KINASE DOMAIN-CONTAINING PROTEIN 4"/>
    <property type="match status" value="1"/>
</dbReference>